<gene>
    <name evidence="4" type="ORF">MJA45_17630</name>
</gene>
<proteinExistence type="predicted"/>
<evidence type="ECO:0000313" key="4">
    <source>
        <dbReference type="EMBL" id="WNQ09445.1"/>
    </source>
</evidence>
<keyword evidence="2" id="KW-0812">Transmembrane</keyword>
<dbReference type="Gene3D" id="1.10.530.10">
    <property type="match status" value="1"/>
</dbReference>
<sequence length="254" mass="28749">MGKFPFLSLALVIIMGLLSVGRLFVQENVSAREQEQQSQTEEHRLLKPMVFKAPIDRKPVNEVHIMSAVHTDSVPDAGGKQAEAQKEAPKEAQGPKEPKRPPLPNLPLPDQLLDYLWDRSRESGLSFSLLLAMAKQESNLGQDKINVNTNGTVDKGIMQVNSSSLDWLAGLARIQEVDPMNDYHSIDLAIAFLKFARNYWEKQGLTGERLENYMIVSYNRGIGGCRYYDQTYGINNNAYLIKVRQNQERFDLQL</sequence>
<feature type="domain" description="Transglycosylase SLT" evidence="3">
    <location>
        <begin position="121"/>
        <end position="228"/>
    </location>
</feature>
<dbReference type="InterPro" id="IPR008258">
    <property type="entry name" value="Transglycosylase_SLT_dom_1"/>
</dbReference>
<dbReference type="Proteomes" id="UP001305702">
    <property type="component" value="Chromosome"/>
</dbReference>
<accession>A0AA96RBF7</accession>
<name>A0AA96RBF7_9BACL</name>
<feature type="transmembrane region" description="Helical" evidence="2">
    <location>
        <begin position="6"/>
        <end position="25"/>
    </location>
</feature>
<evidence type="ECO:0000256" key="1">
    <source>
        <dbReference type="SAM" id="MobiDB-lite"/>
    </source>
</evidence>
<feature type="region of interest" description="Disordered" evidence="1">
    <location>
        <begin position="71"/>
        <end position="107"/>
    </location>
</feature>
<feature type="compositionally biased region" description="Basic and acidic residues" evidence="1">
    <location>
        <begin position="83"/>
        <end position="100"/>
    </location>
</feature>
<dbReference type="EMBL" id="CP130318">
    <property type="protein sequence ID" value="WNQ09445.1"/>
    <property type="molecule type" value="Genomic_DNA"/>
</dbReference>
<dbReference type="KEGG" id="paun:MJA45_17630"/>
<keyword evidence="5" id="KW-1185">Reference proteome</keyword>
<evidence type="ECO:0000259" key="3">
    <source>
        <dbReference type="Pfam" id="PF01464"/>
    </source>
</evidence>
<dbReference type="RefSeq" id="WP_315603217.1">
    <property type="nucleotide sequence ID" value="NZ_CP130318.1"/>
</dbReference>
<evidence type="ECO:0000256" key="2">
    <source>
        <dbReference type="SAM" id="Phobius"/>
    </source>
</evidence>
<dbReference type="InterPro" id="IPR023346">
    <property type="entry name" value="Lysozyme-like_dom_sf"/>
</dbReference>
<keyword evidence="2" id="KW-0472">Membrane</keyword>
<dbReference type="AlphaFoldDB" id="A0AA96RBF7"/>
<reference evidence="4 5" key="1">
    <citation type="submission" date="2022-02" db="EMBL/GenBank/DDBJ databases">
        <title>Paenibacillus sp. MBLB1776 Whole Genome Shotgun Sequencing.</title>
        <authorList>
            <person name="Hwang C.Y."/>
            <person name="Cho E.-S."/>
            <person name="Seo M.-J."/>
        </authorList>
    </citation>
    <scope>NUCLEOTIDE SEQUENCE [LARGE SCALE GENOMIC DNA]</scope>
    <source>
        <strain evidence="4 5">MBLB1776</strain>
    </source>
</reference>
<evidence type="ECO:0000313" key="5">
    <source>
        <dbReference type="Proteomes" id="UP001305702"/>
    </source>
</evidence>
<organism evidence="4 5">
    <name type="scientific">Paenibacillus aurantius</name>
    <dbReference type="NCBI Taxonomy" id="2918900"/>
    <lineage>
        <taxon>Bacteria</taxon>
        <taxon>Bacillati</taxon>
        <taxon>Bacillota</taxon>
        <taxon>Bacilli</taxon>
        <taxon>Bacillales</taxon>
        <taxon>Paenibacillaceae</taxon>
        <taxon>Paenibacillus</taxon>
    </lineage>
</organism>
<keyword evidence="2" id="KW-1133">Transmembrane helix</keyword>
<protein>
    <submittedName>
        <fullName evidence="4">Transglycosylase SLT domain-containing protein</fullName>
    </submittedName>
</protein>
<dbReference type="Pfam" id="PF01464">
    <property type="entry name" value="SLT"/>
    <property type="match status" value="1"/>
</dbReference>
<dbReference type="SUPFAM" id="SSF53955">
    <property type="entry name" value="Lysozyme-like"/>
    <property type="match status" value="1"/>
</dbReference>